<feature type="signal peptide" evidence="1">
    <location>
        <begin position="1"/>
        <end position="34"/>
    </location>
</feature>
<dbReference type="RefSeq" id="WP_130780929.1">
    <property type="nucleotide sequence ID" value="NZ_BIMR01000090.1"/>
</dbReference>
<protein>
    <recommendedName>
        <fullName evidence="2">Htaa domain-containing protein</fullName>
    </recommendedName>
</protein>
<dbReference type="Gene3D" id="2.60.40.230">
    <property type="entry name" value="Neocarzinostatin-like"/>
    <property type="match status" value="1"/>
</dbReference>
<reference evidence="3 4" key="1">
    <citation type="submission" date="2019-01" db="EMBL/GenBank/DDBJ databases">
        <title>Draft genome sequence of Cellulomonas takizawaensis strain TKZ-21.</title>
        <authorList>
            <person name="Yamamura H."/>
            <person name="Hayashi T."/>
            <person name="Hamada M."/>
            <person name="Serisawa Y."/>
            <person name="Matsuyama K."/>
            <person name="Nakagawa Y."/>
            <person name="Otoguro M."/>
            <person name="Yanagida F."/>
            <person name="Hayakawa M."/>
        </authorList>
    </citation>
    <scope>NUCLEOTIDE SEQUENCE [LARGE SCALE GENOMIC DNA]</scope>
    <source>
        <strain evidence="3 4">NBRC12680</strain>
    </source>
</reference>
<feature type="domain" description="Htaa" evidence="2">
    <location>
        <begin position="41"/>
        <end position="229"/>
    </location>
</feature>
<proteinExistence type="predicted"/>
<comment type="caution">
    <text evidence="3">The sequence shown here is derived from an EMBL/GenBank/DDBJ whole genome shotgun (WGS) entry which is preliminary data.</text>
</comment>
<evidence type="ECO:0000259" key="2">
    <source>
        <dbReference type="Pfam" id="PF04213"/>
    </source>
</evidence>
<name>A0A402DQB2_9CELL</name>
<dbReference type="InterPro" id="IPR006311">
    <property type="entry name" value="TAT_signal"/>
</dbReference>
<dbReference type="InterPro" id="IPR007331">
    <property type="entry name" value="Htaa"/>
</dbReference>
<dbReference type="Pfam" id="PF04213">
    <property type="entry name" value="HtaA"/>
    <property type="match status" value="1"/>
</dbReference>
<dbReference type="OrthoDB" id="7210788at2"/>
<sequence>MHTARTRGRRAAVVGLTALAVGLGGVAVGLPAQAAAGDPTDGTLEWGFRQSFRNYVGRQTAALPPIGAVPVGQRITVLAPAQFDVDGTPAVPENTATPNETLPYLLPVTGGSVTSADDLRVESAGGAVFAFPSHAFTVTVTDVAVVVSGGVGSLVGDLSVVIPENNLGYTAGTYGGDDVVLGTVTDVDVTLTAQSVTVSGTGVALTADGAAALQNFLQEGAALDDFTVTADRESATAPVWSPQITVSKTSGFDPAGTETVTVTGTGFDPAANLATGRPPVANGQPTGVYVAFGRFADVWRPSAGAASAARPVTSQKWALPEPSYTQVGTDYPSQAPALVVLQPDGSFTAQLDVKAAAQTTGTYGVYVFAAGGAAANAAQELFVPLSFAGDLDVDVTVPETPVDPGAFSWTVAGSGAVSLGTATAGDAAFTAVGALPAITVSDTRPASPGWSITGSTGRFASADGTASFPGSRLGWAPHVTGSVAAAGAAVAPAASGGLAAGSTLAFAPAGSTSGAVTAGADLTLSLPLDTPAGAYSGVLTLTAVG</sequence>
<accession>A0A402DQB2</accession>
<organism evidence="3 4">
    <name type="scientific">Cellulomonas biazotea</name>
    <dbReference type="NCBI Taxonomy" id="1709"/>
    <lineage>
        <taxon>Bacteria</taxon>
        <taxon>Bacillati</taxon>
        <taxon>Actinomycetota</taxon>
        <taxon>Actinomycetes</taxon>
        <taxon>Micrococcales</taxon>
        <taxon>Cellulomonadaceae</taxon>
        <taxon>Cellulomonas</taxon>
    </lineage>
</organism>
<dbReference type="Proteomes" id="UP000289954">
    <property type="component" value="Unassembled WGS sequence"/>
</dbReference>
<keyword evidence="4" id="KW-1185">Reference proteome</keyword>
<dbReference type="PROSITE" id="PS51318">
    <property type="entry name" value="TAT"/>
    <property type="match status" value="1"/>
</dbReference>
<dbReference type="AlphaFoldDB" id="A0A402DQB2"/>
<evidence type="ECO:0000256" key="1">
    <source>
        <dbReference type="SAM" id="SignalP"/>
    </source>
</evidence>
<keyword evidence="1" id="KW-0732">Signal</keyword>
<feature type="chain" id="PRO_5019488347" description="Htaa domain-containing protein" evidence="1">
    <location>
        <begin position="35"/>
        <end position="545"/>
    </location>
</feature>
<evidence type="ECO:0000313" key="4">
    <source>
        <dbReference type="Proteomes" id="UP000289954"/>
    </source>
</evidence>
<dbReference type="EMBL" id="BIMR01000090">
    <property type="protein sequence ID" value="GCE76323.1"/>
    <property type="molecule type" value="Genomic_DNA"/>
</dbReference>
<evidence type="ECO:0000313" key="3">
    <source>
        <dbReference type="EMBL" id="GCE76323.1"/>
    </source>
</evidence>
<gene>
    <name evidence="3" type="ORF">CBZ_13790</name>
</gene>